<name>A0ABV0ZQT5_9TELE</name>
<organism evidence="1 2">
    <name type="scientific">Ameca splendens</name>
    <dbReference type="NCBI Taxonomy" id="208324"/>
    <lineage>
        <taxon>Eukaryota</taxon>
        <taxon>Metazoa</taxon>
        <taxon>Chordata</taxon>
        <taxon>Craniata</taxon>
        <taxon>Vertebrata</taxon>
        <taxon>Euteleostomi</taxon>
        <taxon>Actinopterygii</taxon>
        <taxon>Neopterygii</taxon>
        <taxon>Teleostei</taxon>
        <taxon>Neoteleostei</taxon>
        <taxon>Acanthomorphata</taxon>
        <taxon>Ovalentaria</taxon>
        <taxon>Atherinomorphae</taxon>
        <taxon>Cyprinodontiformes</taxon>
        <taxon>Goodeidae</taxon>
        <taxon>Ameca</taxon>
    </lineage>
</organism>
<keyword evidence="2" id="KW-1185">Reference proteome</keyword>
<dbReference type="EMBL" id="JAHRIP010068288">
    <property type="protein sequence ID" value="MEQ2308147.1"/>
    <property type="molecule type" value="Genomic_DNA"/>
</dbReference>
<comment type="caution">
    <text evidence="1">The sequence shown here is derived from an EMBL/GenBank/DDBJ whole genome shotgun (WGS) entry which is preliminary data.</text>
</comment>
<reference evidence="1 2" key="1">
    <citation type="submission" date="2021-06" db="EMBL/GenBank/DDBJ databases">
        <authorList>
            <person name="Palmer J.M."/>
        </authorList>
    </citation>
    <scope>NUCLEOTIDE SEQUENCE [LARGE SCALE GENOMIC DNA]</scope>
    <source>
        <strain evidence="1 2">AS_MEX2019</strain>
        <tissue evidence="1">Muscle</tissue>
    </source>
</reference>
<protein>
    <submittedName>
        <fullName evidence="1">Uncharacterized protein</fullName>
    </submittedName>
</protein>
<gene>
    <name evidence="1" type="ORF">AMECASPLE_025163</name>
</gene>
<evidence type="ECO:0000313" key="2">
    <source>
        <dbReference type="Proteomes" id="UP001469553"/>
    </source>
</evidence>
<proteinExistence type="predicted"/>
<accession>A0ABV0ZQT5</accession>
<sequence>MTNKANKAFENSLSNRIITCECHLNDLTVFQHLFLSNIALRDEKTLSLLTEFHARSFLTSLRNSLILEVIRPEERAALEICMSYRKKDKRTQVEREKNDVFGQSYYAAHIISA</sequence>
<dbReference type="Proteomes" id="UP001469553">
    <property type="component" value="Unassembled WGS sequence"/>
</dbReference>
<evidence type="ECO:0000313" key="1">
    <source>
        <dbReference type="EMBL" id="MEQ2308147.1"/>
    </source>
</evidence>